<dbReference type="EMBL" id="JAKELO010000002">
    <property type="protein sequence ID" value="MDE4907810.1"/>
    <property type="molecule type" value="Genomic_DNA"/>
</dbReference>
<evidence type="ECO:0000313" key="3">
    <source>
        <dbReference type="Proteomes" id="UP001143747"/>
    </source>
</evidence>
<evidence type="ECO:0000313" key="2">
    <source>
        <dbReference type="EMBL" id="MDE4907810.1"/>
    </source>
</evidence>
<evidence type="ECO:0000256" key="1">
    <source>
        <dbReference type="SAM" id="Phobius"/>
    </source>
</evidence>
<keyword evidence="1" id="KW-0472">Membrane</keyword>
<reference evidence="2" key="1">
    <citation type="submission" date="2022-01" db="EMBL/GenBank/DDBJ databases">
        <title>Draft genome of Methanogenium marinum DSM 15558.</title>
        <authorList>
            <person name="Chen S.-C."/>
            <person name="You Y.-T."/>
        </authorList>
    </citation>
    <scope>NUCLEOTIDE SEQUENCE</scope>
    <source>
        <strain evidence="2">DSM 15558</strain>
    </source>
</reference>
<gene>
    <name evidence="2" type="ORF">L0665_04185</name>
</gene>
<feature type="transmembrane region" description="Helical" evidence="1">
    <location>
        <begin position="66"/>
        <end position="88"/>
    </location>
</feature>
<keyword evidence="3" id="KW-1185">Reference proteome</keyword>
<protein>
    <submittedName>
        <fullName evidence="2">Uncharacterized protein</fullName>
    </submittedName>
</protein>
<sequence length="91" mass="9530">MGRSSDHGECRYAPHGEREGHHFSCFALFTESAAVVTSTEAPASVTTEPATSADIPTFGDPGAGSLPWMTILVVCIVVGVVAGGVYYLKKE</sequence>
<dbReference type="RefSeq" id="WP_274924455.1">
    <property type="nucleotide sequence ID" value="NZ_JAKELO010000002.1"/>
</dbReference>
<dbReference type="AlphaFoldDB" id="A0A9Q4PVA6"/>
<comment type="caution">
    <text evidence="2">The sequence shown here is derived from an EMBL/GenBank/DDBJ whole genome shotgun (WGS) entry which is preliminary data.</text>
</comment>
<organism evidence="2 3">
    <name type="scientific">Methanogenium marinum</name>
    <dbReference type="NCBI Taxonomy" id="348610"/>
    <lineage>
        <taxon>Archaea</taxon>
        <taxon>Methanobacteriati</taxon>
        <taxon>Methanobacteriota</taxon>
        <taxon>Stenosarchaea group</taxon>
        <taxon>Methanomicrobia</taxon>
        <taxon>Methanomicrobiales</taxon>
        <taxon>Methanomicrobiaceae</taxon>
        <taxon>Methanogenium</taxon>
    </lineage>
</organism>
<dbReference type="Proteomes" id="UP001143747">
    <property type="component" value="Unassembled WGS sequence"/>
</dbReference>
<keyword evidence="1" id="KW-1133">Transmembrane helix</keyword>
<keyword evidence="1" id="KW-0812">Transmembrane</keyword>
<name>A0A9Q4PVA6_9EURY</name>
<proteinExistence type="predicted"/>
<accession>A0A9Q4PVA6</accession>